<feature type="region of interest" description="Disordered" evidence="1">
    <location>
        <begin position="1275"/>
        <end position="1312"/>
    </location>
</feature>
<feature type="region of interest" description="Disordered" evidence="1">
    <location>
        <begin position="562"/>
        <end position="629"/>
    </location>
</feature>
<dbReference type="PANTHER" id="PTHR19308">
    <property type="entry name" value="PHOSPHATIDYLCHOLINE TRANSFER PROTEIN"/>
    <property type="match status" value="1"/>
</dbReference>
<proteinExistence type="predicted"/>
<dbReference type="GO" id="GO:0008289">
    <property type="term" value="F:lipid binding"/>
    <property type="evidence" value="ECO:0007669"/>
    <property type="project" value="InterPro"/>
</dbReference>
<dbReference type="SUPFAM" id="SSF55961">
    <property type="entry name" value="Bet v1-like"/>
    <property type="match status" value="2"/>
</dbReference>
<dbReference type="Gene3D" id="3.30.530.20">
    <property type="match status" value="2"/>
</dbReference>
<dbReference type="OrthoDB" id="196193at2759"/>
<feature type="transmembrane region" description="Helical" evidence="2">
    <location>
        <begin position="1817"/>
        <end position="1838"/>
    </location>
</feature>
<sequence>MARQSTHSEEQSRNLSSIRQDLPLGQHLLQTLAYDSKQLIFSFVLSLVCTLPVTLGMFLVGSGSHLSNIVVLKTLDDFTVWSDSLDVSITCRAIFIYRLYYFWWELDCKTSVNLERLDVKELSKMIFFLLLELAVAAGLFYQNNFTPTMGYGLLVLLISIFTGIFLKNLILNYDLFFQDKMTAGLIKPLLGSLICAFPLTGMYLYALAMYQFEESPYTQSVIVGVLYPGVVVGYKQFMLGKRGGQYIFGDGMHLNEEWYLDQAKMNAYTSIVRSIHGMYFPQSVGLFLLYFESQKGFILTCVLRIFTQAVIKVATFHLDEQQAILYAKRDGVYDRDVTKIASLNKKRSGTVDLSGNFPLSNSFKKKTTAKLTKSATISQEAAQAGSKFGHEAIEKQKQQNIRGSSMIRKSISPQRLGGVDENTYDAFQTPFMTAALIDEAKLSRDDNFSLAKFIGATKDIENVSRWKAVGKTTHGTSTWLKELLPASERLSAETSPKSSPKSPKASKSNPRKGTNIQKGHSDFSLFGPKESKKIQFKAWREIKDFSPAQIFTFLTMREEGSGELTSTFSGSQRDSAVSSAGRDSSPYSRMSNRGSLCESSKIQEKNSSPGMIISPSSSQSPSPRVTKRRVSTNISMKVLHKVLYTDDKKPSTAWNNVVHEFSGHEVILQAVVNFPTPHRNRELILKQIGLKFPDGTLVLLRRNMEKGANFCAPNKRNIMADLDVGGFMLTPVDNGKSTHIAVYNLVNLKGSITEIATKSVAPSFAGDLIDVVVRHFGKERLWPTSSSPLTAEERLFVKGQRLKLQMAKGDIAAQGMNMIAPKTFKGKGKEGHWKCLKDFRTGVKIAHRYTHGGGSEKSVKTPREGSGNGNLEIYSEFVVAGNAVSVASEIAFGKTVDPPEYIESISGHTSVWKATFKVPKPFKNRDNVFRQIRTEEEHSGTFFIATDTTTHDKCPITDNAVRAICNGIFAITPMSGNKCRIKRYAYADIKASIPVHIVESFVKFSNEHFVNDLIEVFLSRREKARVEDILKAREDMLEVAWRDSLDPYTPQETQMVHRAKEWVADCETEALEKWIDVEGNTYDGIIMKRRSIDIKKSKWDEEEDKDNQDSYLSKSGVTSGRNRNRIASHRSSDSTRDGNSLLTRTRRTIFGSSGKHGSGKNNGSDRRSVLGSMRNLINKRVESTRKVVAVLPKQDEGGNPQGSPIARAREPRGTEELEGVMESLSSKRGFLFPHISRLGSGSSRGGGNTLRSYRGKGKGLLHNVASQVRHALGVKSNSGRNNAAAAAKEEKEKRSKRRQSERRSSVKKERNRKLILNPELSFKRELDEDGNYGAVPVGANHGIDLDGKKEKRRGSSLGRSIQQAKRESKRELLGANPKGPSRRALLVGDEPGGDEDDTREFRGAFEIEESVTMVQANPEVIKRLKTREMEVDKDDALDVQFNETFQNSTRRGARTNFLKAMRDVLGNQKTIRDKTKRRVEKVRSRDSEDEIQRGAKRQAAGLITATQSNTLTNFFVQETTLRKKERSLKAMISKIGEGGKMEGGEGLRSLRGTAGSTNSETAAAPIAPPVASTLHYGYAKAIIDMPSPMIKAWISDAHNLRGYREADNGAEDRVARYRLEEFNDHSYIDYRRSRGYWPILDREAVLYHISMDLQDGSVHRVKTLEDGRSELTFCFSVCDTGHIPSWILQKRVQSTLGVVGRCKQQLDKKALRAKMTTWKERMAKLRKRMGLKWNVEALVEKTLVIVSFPVCMYLFGDTEELTQGAMGFALSMLLITETISDVITLIVSKKFLAIDVGGEQTWTDAGFGDLKSFRNMILSTSLPGICCLLVFLIVGYQIDIE</sequence>
<feature type="compositionally biased region" description="Low complexity" evidence="1">
    <location>
        <begin position="607"/>
        <end position="623"/>
    </location>
</feature>
<feature type="region of interest" description="Disordered" evidence="1">
    <location>
        <begin position="1191"/>
        <end position="1222"/>
    </location>
</feature>
<feature type="compositionally biased region" description="Polar residues" evidence="1">
    <location>
        <begin position="563"/>
        <end position="600"/>
    </location>
</feature>
<comment type="caution">
    <text evidence="4">The sequence shown here is derived from an EMBL/GenBank/DDBJ whole genome shotgun (WGS) entry which is preliminary data.</text>
</comment>
<accession>A0A9W7KZW3</accession>
<dbReference type="GO" id="GO:0005737">
    <property type="term" value="C:cytoplasm"/>
    <property type="evidence" value="ECO:0007669"/>
    <property type="project" value="UniProtKB-ARBA"/>
</dbReference>
<feature type="domain" description="START" evidence="3">
    <location>
        <begin position="910"/>
        <end position="1012"/>
    </location>
</feature>
<feature type="transmembrane region" description="Helical" evidence="2">
    <location>
        <begin position="153"/>
        <end position="177"/>
    </location>
</feature>
<evidence type="ECO:0000256" key="1">
    <source>
        <dbReference type="SAM" id="MobiDB-lite"/>
    </source>
</evidence>
<feature type="transmembrane region" description="Helical" evidence="2">
    <location>
        <begin position="189"/>
        <end position="210"/>
    </location>
</feature>
<keyword evidence="2" id="KW-0472">Membrane</keyword>
<dbReference type="Pfam" id="PF01852">
    <property type="entry name" value="START"/>
    <property type="match status" value="1"/>
</dbReference>
<keyword evidence="5" id="KW-1185">Reference proteome</keyword>
<feature type="compositionally biased region" description="Low complexity" evidence="1">
    <location>
        <begin position="1275"/>
        <end position="1286"/>
    </location>
</feature>
<evidence type="ECO:0000313" key="5">
    <source>
        <dbReference type="Proteomes" id="UP001165122"/>
    </source>
</evidence>
<evidence type="ECO:0000313" key="4">
    <source>
        <dbReference type="EMBL" id="GMI18077.1"/>
    </source>
</evidence>
<keyword evidence="2" id="KW-0812">Transmembrane</keyword>
<organism evidence="4 5">
    <name type="scientific">Triparma laevis f. longispina</name>
    <dbReference type="NCBI Taxonomy" id="1714387"/>
    <lineage>
        <taxon>Eukaryota</taxon>
        <taxon>Sar</taxon>
        <taxon>Stramenopiles</taxon>
        <taxon>Ochrophyta</taxon>
        <taxon>Bolidophyceae</taxon>
        <taxon>Parmales</taxon>
        <taxon>Triparmaceae</taxon>
        <taxon>Triparma</taxon>
    </lineage>
</organism>
<reference evidence="5" key="1">
    <citation type="journal article" date="2023" name="Commun. Biol.">
        <title>Genome analysis of Parmales, the sister group of diatoms, reveals the evolutionary specialization of diatoms from phago-mixotrophs to photoautotrophs.</title>
        <authorList>
            <person name="Ban H."/>
            <person name="Sato S."/>
            <person name="Yoshikawa S."/>
            <person name="Yamada K."/>
            <person name="Nakamura Y."/>
            <person name="Ichinomiya M."/>
            <person name="Sato N."/>
            <person name="Blanc-Mathieu R."/>
            <person name="Endo H."/>
            <person name="Kuwata A."/>
            <person name="Ogata H."/>
        </authorList>
    </citation>
    <scope>NUCLEOTIDE SEQUENCE [LARGE SCALE GENOMIC DNA]</scope>
    <source>
        <strain evidence="5">NIES 3700</strain>
    </source>
</reference>
<evidence type="ECO:0000259" key="3">
    <source>
        <dbReference type="Pfam" id="PF01852"/>
    </source>
</evidence>
<feature type="region of interest" description="Disordered" evidence="1">
    <location>
        <begin position="489"/>
        <end position="527"/>
    </location>
</feature>
<feature type="region of interest" description="Disordered" evidence="1">
    <location>
        <begin position="1329"/>
        <end position="1397"/>
    </location>
</feature>
<dbReference type="InterPro" id="IPR051213">
    <property type="entry name" value="START_lipid_transfer"/>
</dbReference>
<feature type="compositionally biased region" description="Low complexity" evidence="1">
    <location>
        <begin position="1151"/>
        <end position="1162"/>
    </location>
</feature>
<feature type="transmembrane region" description="Helical" evidence="2">
    <location>
        <begin position="122"/>
        <end position="141"/>
    </location>
</feature>
<dbReference type="InterPro" id="IPR002913">
    <property type="entry name" value="START_lipid-bd_dom"/>
</dbReference>
<keyword evidence="2" id="KW-1133">Transmembrane helix</keyword>
<name>A0A9W7KZW3_9STRA</name>
<feature type="compositionally biased region" description="Low complexity" evidence="1">
    <location>
        <begin position="495"/>
        <end position="508"/>
    </location>
</feature>
<dbReference type="InterPro" id="IPR023393">
    <property type="entry name" value="START-like_dom_sf"/>
</dbReference>
<feature type="transmembrane region" description="Helical" evidence="2">
    <location>
        <begin position="39"/>
        <end position="60"/>
    </location>
</feature>
<evidence type="ECO:0000256" key="2">
    <source>
        <dbReference type="SAM" id="Phobius"/>
    </source>
</evidence>
<dbReference type="PANTHER" id="PTHR19308:SF14">
    <property type="entry name" value="START DOMAIN-CONTAINING PROTEIN"/>
    <property type="match status" value="1"/>
</dbReference>
<dbReference type="EMBL" id="BRXW01000319">
    <property type="protein sequence ID" value="GMI18077.1"/>
    <property type="molecule type" value="Genomic_DNA"/>
</dbReference>
<feature type="transmembrane region" description="Helical" evidence="2">
    <location>
        <begin position="216"/>
        <end position="234"/>
    </location>
</feature>
<feature type="compositionally biased region" description="Polar residues" evidence="1">
    <location>
        <begin position="1109"/>
        <end position="1121"/>
    </location>
</feature>
<dbReference type="Proteomes" id="UP001165122">
    <property type="component" value="Unassembled WGS sequence"/>
</dbReference>
<protein>
    <recommendedName>
        <fullName evidence="3">START domain-containing protein</fullName>
    </recommendedName>
</protein>
<gene>
    <name evidence="4" type="ORF">TrLO_g1201</name>
</gene>
<feature type="region of interest" description="Disordered" evidence="1">
    <location>
        <begin position="1098"/>
        <end position="1168"/>
    </location>
</feature>